<dbReference type="Proteomes" id="UP000306145">
    <property type="component" value="Unassembled WGS sequence"/>
</dbReference>
<name>A0A5C4QD12_9ACTN</name>
<organism evidence="5 6">
    <name type="scientific">Micromonospora orduensis</name>
    <dbReference type="NCBI Taxonomy" id="1420891"/>
    <lineage>
        <taxon>Bacteria</taxon>
        <taxon>Bacillati</taxon>
        <taxon>Actinomycetota</taxon>
        <taxon>Actinomycetes</taxon>
        <taxon>Micromonosporales</taxon>
        <taxon>Micromonosporaceae</taxon>
        <taxon>Micromonospora</taxon>
    </lineage>
</organism>
<dbReference type="InterPro" id="IPR006162">
    <property type="entry name" value="Ppantetheine_attach_site"/>
</dbReference>
<protein>
    <recommendedName>
        <fullName evidence="4">Carrier domain-containing protein</fullName>
    </recommendedName>
</protein>
<dbReference type="InterPro" id="IPR009081">
    <property type="entry name" value="PP-bd_ACP"/>
</dbReference>
<keyword evidence="2" id="KW-0596">Phosphopantetheine</keyword>
<evidence type="ECO:0000259" key="4">
    <source>
        <dbReference type="PROSITE" id="PS50075"/>
    </source>
</evidence>
<comment type="caution">
    <text evidence="5">The sequence shown here is derived from an EMBL/GenBank/DDBJ whole genome shotgun (WGS) entry which is preliminary data.</text>
</comment>
<dbReference type="AlphaFoldDB" id="A0A5C4QD12"/>
<dbReference type="EMBL" id="VDFY01000257">
    <property type="protein sequence ID" value="TNH22700.1"/>
    <property type="molecule type" value="Genomic_DNA"/>
</dbReference>
<comment type="cofactor">
    <cofactor evidence="1">
        <name>pantetheine 4'-phosphate</name>
        <dbReference type="ChEBI" id="CHEBI:47942"/>
    </cofactor>
</comment>
<dbReference type="SUPFAM" id="SSF47336">
    <property type="entry name" value="ACP-like"/>
    <property type="match status" value="1"/>
</dbReference>
<accession>A0A5C4QD12</accession>
<evidence type="ECO:0000256" key="2">
    <source>
        <dbReference type="ARBA" id="ARBA00022450"/>
    </source>
</evidence>
<feature type="domain" description="Carrier" evidence="4">
    <location>
        <begin position="11"/>
        <end position="86"/>
    </location>
</feature>
<dbReference type="Gene3D" id="3.30.559.10">
    <property type="entry name" value="Chloramphenicol acetyltransferase-like domain"/>
    <property type="match status" value="1"/>
</dbReference>
<dbReference type="PROSITE" id="PS50075">
    <property type="entry name" value="CARRIER"/>
    <property type="match status" value="1"/>
</dbReference>
<dbReference type="PANTHER" id="PTHR45527:SF1">
    <property type="entry name" value="FATTY ACID SYNTHASE"/>
    <property type="match status" value="1"/>
</dbReference>
<evidence type="ECO:0000256" key="3">
    <source>
        <dbReference type="ARBA" id="ARBA00022553"/>
    </source>
</evidence>
<dbReference type="Gene3D" id="3.30.559.30">
    <property type="entry name" value="Nonribosomal peptide synthetase, condensation domain"/>
    <property type="match status" value="1"/>
</dbReference>
<evidence type="ECO:0000313" key="5">
    <source>
        <dbReference type="EMBL" id="TNH22700.1"/>
    </source>
</evidence>
<reference evidence="5 6" key="1">
    <citation type="submission" date="2019-06" db="EMBL/GenBank/DDBJ databases">
        <title>Micromonospora ordensis sp. nov., isolated from deep marine sediment.</title>
        <authorList>
            <person name="Veyisoglu A."/>
            <person name="Carro L."/>
            <person name="Klenk H.-P."/>
            <person name="Sahin N."/>
        </authorList>
    </citation>
    <scope>NUCLEOTIDE SEQUENCE [LARGE SCALE GENOMIC DNA]</scope>
    <source>
        <strain evidence="5 6">S2509</strain>
    </source>
</reference>
<dbReference type="GO" id="GO:0044550">
    <property type="term" value="P:secondary metabolite biosynthetic process"/>
    <property type="evidence" value="ECO:0007669"/>
    <property type="project" value="TreeGrafter"/>
</dbReference>
<dbReference type="InterPro" id="IPR001242">
    <property type="entry name" value="Condensation_dom"/>
</dbReference>
<dbReference type="GO" id="GO:0005737">
    <property type="term" value="C:cytoplasm"/>
    <property type="evidence" value="ECO:0007669"/>
    <property type="project" value="TreeGrafter"/>
</dbReference>
<keyword evidence="6" id="KW-1185">Reference proteome</keyword>
<sequence length="541" mass="58155">MTGRNAMQELTPGPADAAAIVREILAVHLAEPTIGLDDDFYAMGGDSLIALRVVADAQARGIEVTLRDLLYNSTVRALVAALDLENAPEDTPAKGPDVVLLPAVDHALLPAGVVSALPATKLQVGMIYLSERSGDRELYQSMTGWLVPAAFDEASFRTALRRLIERHDALRSSFDFGGLSVPAQLIWSAVESPLTIRRMAGATPAELTAAAHRWHQHDLDLPLDYERAPLFRCHVAVGGDAFHVTLVVHHAIIDGWSLGQVLVDLLTLYAQGDHASLPPVPDGVAGRFLESELAALADPVTATFWRNESNVPPLLTGGVRPTGVANADVTIETALDTALVDDLRAVARTLELPLKSLLFGAHLRALGELAGRSDDIVSGLVVNTRPQIAGSDLFAGLFLNTVPIRVDSVRGTWAELCRRGYAAERRAAPYLAYPLGQIEVDLNRPPFDVVFNFTNFHVYQQARHLGGPAPEGFWVRGKPSFPFRVDVDIDGVQSGSRLVVAFDPAVVADRDARAYVARMADALTELATDPLAVDDRAATSA</sequence>
<gene>
    <name evidence="5" type="ORF">FHG89_28570</name>
</gene>
<keyword evidence="3" id="KW-0597">Phosphoprotein</keyword>
<dbReference type="Pfam" id="PF00668">
    <property type="entry name" value="Condensation"/>
    <property type="match status" value="1"/>
</dbReference>
<dbReference type="InterPro" id="IPR023213">
    <property type="entry name" value="CAT-like_dom_sf"/>
</dbReference>
<dbReference type="OrthoDB" id="2472181at2"/>
<dbReference type="GO" id="GO:0008610">
    <property type="term" value="P:lipid biosynthetic process"/>
    <property type="evidence" value="ECO:0007669"/>
    <property type="project" value="UniProtKB-ARBA"/>
</dbReference>
<dbReference type="Gene3D" id="1.10.1200.10">
    <property type="entry name" value="ACP-like"/>
    <property type="match status" value="1"/>
</dbReference>
<dbReference type="InterPro" id="IPR036736">
    <property type="entry name" value="ACP-like_sf"/>
</dbReference>
<dbReference type="GO" id="GO:0043041">
    <property type="term" value="P:amino acid activation for nonribosomal peptide biosynthetic process"/>
    <property type="evidence" value="ECO:0007669"/>
    <property type="project" value="TreeGrafter"/>
</dbReference>
<dbReference type="Pfam" id="PF00550">
    <property type="entry name" value="PP-binding"/>
    <property type="match status" value="1"/>
</dbReference>
<evidence type="ECO:0000313" key="6">
    <source>
        <dbReference type="Proteomes" id="UP000306145"/>
    </source>
</evidence>
<dbReference type="SUPFAM" id="SSF52777">
    <property type="entry name" value="CoA-dependent acyltransferases"/>
    <property type="match status" value="2"/>
</dbReference>
<dbReference type="GO" id="GO:0003824">
    <property type="term" value="F:catalytic activity"/>
    <property type="evidence" value="ECO:0007669"/>
    <property type="project" value="InterPro"/>
</dbReference>
<evidence type="ECO:0000256" key="1">
    <source>
        <dbReference type="ARBA" id="ARBA00001957"/>
    </source>
</evidence>
<dbReference type="PANTHER" id="PTHR45527">
    <property type="entry name" value="NONRIBOSOMAL PEPTIDE SYNTHETASE"/>
    <property type="match status" value="1"/>
</dbReference>
<proteinExistence type="predicted"/>
<dbReference type="PROSITE" id="PS00012">
    <property type="entry name" value="PHOSPHOPANTETHEINE"/>
    <property type="match status" value="1"/>
</dbReference>
<dbReference type="GO" id="GO:0031177">
    <property type="term" value="F:phosphopantetheine binding"/>
    <property type="evidence" value="ECO:0007669"/>
    <property type="project" value="TreeGrafter"/>
</dbReference>